<dbReference type="PANTHER" id="PTHR46832:SF1">
    <property type="entry name" value="5'-METHYLTHIOADENOSINE_S-ADENOSYLHOMOCYSTEINE NUCLEOSIDASE"/>
    <property type="match status" value="1"/>
</dbReference>
<dbReference type="UniPathway" id="UPA00904">
    <property type="reaction ID" value="UER00871"/>
</dbReference>
<dbReference type="Proteomes" id="UP000295681">
    <property type="component" value="Unassembled WGS sequence"/>
</dbReference>
<dbReference type="InterPro" id="IPR035994">
    <property type="entry name" value="Nucleoside_phosphorylase_sf"/>
</dbReference>
<proteinExistence type="predicted"/>
<reference evidence="7 8" key="1">
    <citation type="journal article" date="2019" name="Appl. Microbiol. Biotechnol.">
        <title>Uncovering carbohydrate metabolism through a genotype-phenotype association study of 56 lactic acid bacteria genomes.</title>
        <authorList>
            <person name="Buron-Moles G."/>
            <person name="Chailyan A."/>
            <person name="Dolejs I."/>
            <person name="Forster J."/>
            <person name="Miks M.H."/>
        </authorList>
    </citation>
    <scope>NUCLEOTIDE SEQUENCE [LARGE SCALE GENOMIC DNA]</scope>
    <source>
        <strain evidence="7 8">ATCC 700006</strain>
    </source>
</reference>
<evidence type="ECO:0000256" key="1">
    <source>
        <dbReference type="ARBA" id="ARBA00004945"/>
    </source>
</evidence>
<evidence type="ECO:0000256" key="4">
    <source>
        <dbReference type="ARBA" id="ARBA00022801"/>
    </source>
</evidence>
<evidence type="ECO:0000256" key="3">
    <source>
        <dbReference type="ARBA" id="ARBA00022605"/>
    </source>
</evidence>
<protein>
    <recommendedName>
        <fullName evidence="2">adenosylhomocysteine nucleosidase</fullName>
        <ecNumber evidence="2">3.2.2.9</ecNumber>
    </recommendedName>
</protein>
<accession>A0A4R5N745</accession>
<keyword evidence="5" id="KW-0486">Methionine biosynthesis</keyword>
<evidence type="ECO:0000313" key="7">
    <source>
        <dbReference type="EMBL" id="TDG67513.1"/>
    </source>
</evidence>
<evidence type="ECO:0000259" key="6">
    <source>
        <dbReference type="Pfam" id="PF01048"/>
    </source>
</evidence>
<dbReference type="InterPro" id="IPR000845">
    <property type="entry name" value="Nucleoside_phosphorylase_d"/>
</dbReference>
<evidence type="ECO:0000313" key="8">
    <source>
        <dbReference type="Proteomes" id="UP000295681"/>
    </source>
</evidence>
<dbReference type="AlphaFoldDB" id="A0A4R5N745"/>
<dbReference type="NCBIfam" id="NF004079">
    <property type="entry name" value="PRK05584.1"/>
    <property type="match status" value="1"/>
</dbReference>
<dbReference type="SUPFAM" id="SSF53167">
    <property type="entry name" value="Purine and uridine phosphorylases"/>
    <property type="match status" value="1"/>
</dbReference>
<dbReference type="Pfam" id="PF01048">
    <property type="entry name" value="PNP_UDP_1"/>
    <property type="match status" value="1"/>
</dbReference>
<dbReference type="GO" id="GO:0008930">
    <property type="term" value="F:methylthioadenosine nucleosidase activity"/>
    <property type="evidence" value="ECO:0007669"/>
    <property type="project" value="InterPro"/>
</dbReference>
<feature type="domain" description="Nucleoside phosphorylase" evidence="6">
    <location>
        <begin position="8"/>
        <end position="226"/>
    </location>
</feature>
<keyword evidence="8" id="KW-1185">Reference proteome</keyword>
<comment type="caution">
    <text evidence="7">The sequence shown here is derived from an EMBL/GenBank/DDBJ whole genome shotgun (WGS) entry which is preliminary data.</text>
</comment>
<evidence type="ECO:0000256" key="2">
    <source>
        <dbReference type="ARBA" id="ARBA00011974"/>
    </source>
</evidence>
<comment type="pathway">
    <text evidence="1">Amino-acid biosynthesis; L-methionine biosynthesis via salvage pathway; S-methyl-5-thio-alpha-D-ribose 1-phosphate from S-methyl-5'-thioadenosine (hydrolase route): step 1/2.</text>
</comment>
<keyword evidence="4" id="KW-0378">Hydrolase</keyword>
<dbReference type="EC" id="3.2.2.9" evidence="2"/>
<dbReference type="GO" id="GO:0019284">
    <property type="term" value="P:L-methionine salvage from S-adenosylmethionine"/>
    <property type="evidence" value="ECO:0007669"/>
    <property type="project" value="TreeGrafter"/>
</dbReference>
<sequence>MLDVLIMKIGIITPMAEEKGSLVAALENITVRQYGGSEIIEGTYKNHDVVLTESGIGKVAAGAATAMLLNNYAPDLLVNTGSAGALDENLVIGDEVIGTHLAYHDVDVTAFGYEYGQLPAQPLYFESDAQVVTEFTALTTTRTGLIVSGDQFIQQSQKDKIKAAFPTALLAEMESAAVAQVATRFGTPFIVLRSVSDLADGHSDVTFDEFVVEAGRRSAALLLRYLDSKTA</sequence>
<dbReference type="InterPro" id="IPR010049">
    <property type="entry name" value="MTA_SAH_Nsdase"/>
</dbReference>
<dbReference type="EMBL" id="PUFI01000015">
    <property type="protein sequence ID" value="TDG67513.1"/>
    <property type="molecule type" value="Genomic_DNA"/>
</dbReference>
<dbReference type="GO" id="GO:0009164">
    <property type="term" value="P:nucleoside catabolic process"/>
    <property type="evidence" value="ECO:0007669"/>
    <property type="project" value="InterPro"/>
</dbReference>
<dbReference type="GO" id="GO:0008782">
    <property type="term" value="F:adenosylhomocysteine nucleosidase activity"/>
    <property type="evidence" value="ECO:0007669"/>
    <property type="project" value="UniProtKB-EC"/>
</dbReference>
<dbReference type="GO" id="GO:0005829">
    <property type="term" value="C:cytosol"/>
    <property type="evidence" value="ECO:0007669"/>
    <property type="project" value="TreeGrafter"/>
</dbReference>
<gene>
    <name evidence="7" type="ORF">C5L23_001312</name>
</gene>
<name>A0A4R5N745_9LACO</name>
<organism evidence="7 8">
    <name type="scientific">Leuconostoc fallax</name>
    <dbReference type="NCBI Taxonomy" id="1251"/>
    <lineage>
        <taxon>Bacteria</taxon>
        <taxon>Bacillati</taxon>
        <taxon>Bacillota</taxon>
        <taxon>Bacilli</taxon>
        <taxon>Lactobacillales</taxon>
        <taxon>Lactobacillaceae</taxon>
        <taxon>Leuconostoc</taxon>
    </lineage>
</organism>
<keyword evidence="3" id="KW-0028">Amino-acid biosynthesis</keyword>
<dbReference type="STRING" id="907931.GCA_000165675_01611"/>
<dbReference type="Gene3D" id="3.40.50.1580">
    <property type="entry name" value="Nucleoside phosphorylase domain"/>
    <property type="match status" value="1"/>
</dbReference>
<dbReference type="CDD" id="cd09008">
    <property type="entry name" value="MTAN"/>
    <property type="match status" value="1"/>
</dbReference>
<dbReference type="PANTHER" id="PTHR46832">
    <property type="entry name" value="5'-METHYLTHIOADENOSINE/S-ADENOSYLHOMOCYSTEINE NUCLEOSIDASE"/>
    <property type="match status" value="1"/>
</dbReference>
<evidence type="ECO:0000256" key="5">
    <source>
        <dbReference type="ARBA" id="ARBA00023167"/>
    </source>
</evidence>
<dbReference type="NCBIfam" id="TIGR01704">
    <property type="entry name" value="MTA_SAH-Nsdase"/>
    <property type="match status" value="1"/>
</dbReference>
<dbReference type="GO" id="GO:0019509">
    <property type="term" value="P:L-methionine salvage from methylthioadenosine"/>
    <property type="evidence" value="ECO:0007669"/>
    <property type="project" value="UniProtKB-UniPathway"/>
</dbReference>